<dbReference type="AlphaFoldDB" id="A0A923M4N8"/>
<dbReference type="Proteomes" id="UP000596827">
    <property type="component" value="Unassembled WGS sequence"/>
</dbReference>
<reference evidence="1" key="1">
    <citation type="submission" date="2020-08" db="EMBL/GenBank/DDBJ databases">
        <title>Ramlibacter sp. GTP1 16S ribosomal RNA gene genome sequencing and assembly.</title>
        <authorList>
            <person name="Kang M."/>
        </authorList>
    </citation>
    <scope>NUCLEOTIDE SEQUENCE</scope>
    <source>
        <strain evidence="1">GTP1</strain>
    </source>
</reference>
<dbReference type="RefSeq" id="WP_187079784.1">
    <property type="nucleotide sequence ID" value="NZ_JACORU010000001.1"/>
</dbReference>
<accession>A0A923M4N8</accession>
<evidence type="ECO:0000313" key="1">
    <source>
        <dbReference type="EMBL" id="MBC5763330.1"/>
    </source>
</evidence>
<keyword evidence="2" id="KW-1185">Reference proteome</keyword>
<sequence>MLVKRVEISEAERSAFEAVVRSCGREPADFHVEAYSADGPLRSVHVACTQGGAVQYDACGGRCWTESFAEHLAKGCFH</sequence>
<organism evidence="1 2">
    <name type="scientific">Ramlibacter albus</name>
    <dbReference type="NCBI Taxonomy" id="2079448"/>
    <lineage>
        <taxon>Bacteria</taxon>
        <taxon>Pseudomonadati</taxon>
        <taxon>Pseudomonadota</taxon>
        <taxon>Betaproteobacteria</taxon>
        <taxon>Burkholderiales</taxon>
        <taxon>Comamonadaceae</taxon>
        <taxon>Ramlibacter</taxon>
    </lineage>
</organism>
<evidence type="ECO:0000313" key="2">
    <source>
        <dbReference type="Proteomes" id="UP000596827"/>
    </source>
</evidence>
<dbReference type="EMBL" id="JACORU010000001">
    <property type="protein sequence ID" value="MBC5763330.1"/>
    <property type="molecule type" value="Genomic_DNA"/>
</dbReference>
<comment type="caution">
    <text evidence="1">The sequence shown here is derived from an EMBL/GenBank/DDBJ whole genome shotgun (WGS) entry which is preliminary data.</text>
</comment>
<proteinExistence type="predicted"/>
<gene>
    <name evidence="1" type="ORF">H8R02_02625</name>
</gene>
<protein>
    <submittedName>
        <fullName evidence="1">Uncharacterized protein</fullName>
    </submittedName>
</protein>
<name>A0A923M4N8_9BURK</name>